<dbReference type="Proteomes" id="UP001153328">
    <property type="component" value="Unassembled WGS sequence"/>
</dbReference>
<feature type="region of interest" description="Disordered" evidence="1">
    <location>
        <begin position="77"/>
        <end position="98"/>
    </location>
</feature>
<name>A0A9W4E3R9_9ACTN</name>
<evidence type="ECO:0000313" key="3">
    <source>
        <dbReference type="Proteomes" id="UP001153328"/>
    </source>
</evidence>
<organism evidence="2 3">
    <name type="scientific">Actinacidiphila bryophytorum</name>
    <dbReference type="NCBI Taxonomy" id="1436133"/>
    <lineage>
        <taxon>Bacteria</taxon>
        <taxon>Bacillati</taxon>
        <taxon>Actinomycetota</taxon>
        <taxon>Actinomycetes</taxon>
        <taxon>Kitasatosporales</taxon>
        <taxon>Streptomycetaceae</taxon>
        <taxon>Actinacidiphila</taxon>
    </lineage>
</organism>
<evidence type="ECO:0000313" key="2">
    <source>
        <dbReference type="EMBL" id="CAG7615487.1"/>
    </source>
</evidence>
<protein>
    <submittedName>
        <fullName evidence="2">Uncharacterized protein</fullName>
    </submittedName>
</protein>
<evidence type="ECO:0000256" key="1">
    <source>
        <dbReference type="SAM" id="MobiDB-lite"/>
    </source>
</evidence>
<feature type="region of interest" description="Disordered" evidence="1">
    <location>
        <begin position="1"/>
        <end position="39"/>
    </location>
</feature>
<feature type="compositionally biased region" description="Basic and acidic residues" evidence="1">
    <location>
        <begin position="88"/>
        <end position="98"/>
    </location>
</feature>
<reference evidence="2" key="1">
    <citation type="submission" date="2021-06" db="EMBL/GenBank/DDBJ databases">
        <authorList>
            <person name="Arsene-Ploetze F."/>
        </authorList>
    </citation>
    <scope>NUCLEOTIDE SEQUENCE</scope>
    <source>
        <strain evidence="2">SBRY1</strain>
    </source>
</reference>
<comment type="caution">
    <text evidence="2">The sequence shown here is derived from an EMBL/GenBank/DDBJ whole genome shotgun (WGS) entry which is preliminary data.</text>
</comment>
<dbReference type="EMBL" id="CAJVAX010000003">
    <property type="protein sequence ID" value="CAG7615487.1"/>
    <property type="molecule type" value="Genomic_DNA"/>
</dbReference>
<proteinExistence type="predicted"/>
<dbReference type="AlphaFoldDB" id="A0A9W4E3R9"/>
<keyword evidence="3" id="KW-1185">Reference proteome</keyword>
<gene>
    <name evidence="2" type="ORF">SBRY_110070</name>
</gene>
<accession>A0A9W4E3R9</accession>
<sequence length="98" mass="11014">MPSRRSMTSVRRLAGTHRSKPIPLSFWRSRPPRLQPTAGGFRRMEHFLGSSAGGARARAGGISRLIYRNQRNSLRIPAGGGAVKRNRPWRERPRGVRA</sequence>